<feature type="transmembrane region" description="Helical" evidence="7">
    <location>
        <begin position="92"/>
        <end position="119"/>
    </location>
</feature>
<keyword evidence="6 7" id="KW-0472">Membrane</keyword>
<organism evidence="9 10">
    <name type="scientific">Enorma phocaeensis</name>
    <dbReference type="NCBI Taxonomy" id="1871019"/>
    <lineage>
        <taxon>Bacteria</taxon>
        <taxon>Bacillati</taxon>
        <taxon>Actinomycetota</taxon>
        <taxon>Coriobacteriia</taxon>
        <taxon>Coriobacteriales</taxon>
        <taxon>Coriobacteriaceae</taxon>
        <taxon>Enorma</taxon>
    </lineage>
</organism>
<evidence type="ECO:0000313" key="10">
    <source>
        <dbReference type="Proteomes" id="UP001529421"/>
    </source>
</evidence>
<comment type="similarity">
    <text evidence="2">Belongs to the major facilitator superfamily.</text>
</comment>
<feature type="domain" description="Major facilitator superfamily (MFS) profile" evidence="8">
    <location>
        <begin position="5"/>
        <end position="386"/>
    </location>
</feature>
<dbReference type="InterPro" id="IPR011701">
    <property type="entry name" value="MFS"/>
</dbReference>
<feature type="transmembrane region" description="Helical" evidence="7">
    <location>
        <begin position="297"/>
        <end position="317"/>
    </location>
</feature>
<gene>
    <name evidence="9" type="ORF">QUW28_09965</name>
</gene>
<evidence type="ECO:0000313" key="9">
    <source>
        <dbReference type="EMBL" id="MDM8275811.1"/>
    </source>
</evidence>
<dbReference type="PANTHER" id="PTHR23514">
    <property type="entry name" value="BYPASS OF STOP CODON PROTEIN 6"/>
    <property type="match status" value="1"/>
</dbReference>
<accession>A0ABT7VBC7</accession>
<evidence type="ECO:0000256" key="7">
    <source>
        <dbReference type="SAM" id="Phobius"/>
    </source>
</evidence>
<dbReference type="PROSITE" id="PS50850">
    <property type="entry name" value="MFS"/>
    <property type="match status" value="1"/>
</dbReference>
<reference evidence="10" key="1">
    <citation type="submission" date="2023-06" db="EMBL/GenBank/DDBJ databases">
        <title>Identification and characterization of horizontal gene transfer across gut microbiota members of farm animals based on homology search.</title>
        <authorList>
            <person name="Zeman M."/>
            <person name="Kubasova T."/>
            <person name="Jahodarova E."/>
            <person name="Nykrynova M."/>
            <person name="Rychlik I."/>
        </authorList>
    </citation>
    <scope>NUCLEOTIDE SEQUENCE [LARGE SCALE GENOMIC DNA]</scope>
    <source>
        <strain evidence="10">154_Feed</strain>
    </source>
</reference>
<dbReference type="Gene3D" id="1.20.1250.20">
    <property type="entry name" value="MFS general substrate transporter like domains"/>
    <property type="match status" value="1"/>
</dbReference>
<dbReference type="InterPro" id="IPR020846">
    <property type="entry name" value="MFS_dom"/>
</dbReference>
<dbReference type="Proteomes" id="UP001529421">
    <property type="component" value="Unassembled WGS sequence"/>
</dbReference>
<proteinExistence type="inferred from homology"/>
<sequence length="394" mass="41461">MPVGLLPIIYLAFISLGLPDSAIGSAWPVMAGDLHAGISWVGAVTMIISLGTIFSSFMSVRVVERLGTGRVTVLSVVLTAVALVGFSLAKEFWQLCVLAVPYGLGAGAVDAALNSYVAVHYESQHMSWLHCMWGVGASTGPIVMAQCLSGATWSTGFLVLGGIQVLIAVALTLSLPLWRDRSLPQPGPEVTGRRAHRTRREILRIDGVVAVLISFFCYCALEGTCGTWAATYLTLGRGIDAGTAAGWASLFFIGITAGRAVSGFVSMKVREHNMIRLGQALIAAGLIAVVAPGTDALLAPGLVCLGVGCAPIYPSIIHATPARFGEDVALELTGMQMAFANIGSLVMSPLFGVIAQSIDVRLYPVYLAALLAVMVLAAERLNRVMRRKHLAAGR</sequence>
<dbReference type="InterPro" id="IPR036259">
    <property type="entry name" value="MFS_trans_sf"/>
</dbReference>
<dbReference type="PANTHER" id="PTHR23514:SF3">
    <property type="entry name" value="BYPASS OF STOP CODON PROTEIN 6"/>
    <property type="match status" value="1"/>
</dbReference>
<keyword evidence="3" id="KW-0813">Transport</keyword>
<feature type="transmembrane region" description="Helical" evidence="7">
    <location>
        <begin position="202"/>
        <end position="221"/>
    </location>
</feature>
<evidence type="ECO:0000256" key="2">
    <source>
        <dbReference type="ARBA" id="ARBA00008335"/>
    </source>
</evidence>
<evidence type="ECO:0000256" key="3">
    <source>
        <dbReference type="ARBA" id="ARBA00022448"/>
    </source>
</evidence>
<evidence type="ECO:0000259" key="8">
    <source>
        <dbReference type="PROSITE" id="PS50850"/>
    </source>
</evidence>
<keyword evidence="4 7" id="KW-0812">Transmembrane</keyword>
<evidence type="ECO:0000256" key="1">
    <source>
        <dbReference type="ARBA" id="ARBA00004651"/>
    </source>
</evidence>
<feature type="transmembrane region" description="Helical" evidence="7">
    <location>
        <begin position="361"/>
        <end position="378"/>
    </location>
</feature>
<dbReference type="EMBL" id="JAUDDZ010000023">
    <property type="protein sequence ID" value="MDM8275811.1"/>
    <property type="molecule type" value="Genomic_DNA"/>
</dbReference>
<dbReference type="Pfam" id="PF07690">
    <property type="entry name" value="MFS_1"/>
    <property type="match status" value="1"/>
</dbReference>
<evidence type="ECO:0000256" key="5">
    <source>
        <dbReference type="ARBA" id="ARBA00022989"/>
    </source>
</evidence>
<keyword evidence="5 7" id="KW-1133">Transmembrane helix</keyword>
<feature type="transmembrane region" description="Helical" evidence="7">
    <location>
        <begin position="273"/>
        <end position="291"/>
    </location>
</feature>
<evidence type="ECO:0000256" key="4">
    <source>
        <dbReference type="ARBA" id="ARBA00022692"/>
    </source>
</evidence>
<name>A0ABT7VBC7_9ACTN</name>
<feature type="transmembrane region" description="Helical" evidence="7">
    <location>
        <begin position="338"/>
        <end position="355"/>
    </location>
</feature>
<keyword evidence="10" id="KW-1185">Reference proteome</keyword>
<feature type="transmembrane region" description="Helical" evidence="7">
    <location>
        <begin position="67"/>
        <end position="86"/>
    </location>
</feature>
<comment type="caution">
    <text evidence="9">The sequence shown here is derived from an EMBL/GenBank/DDBJ whole genome shotgun (WGS) entry which is preliminary data.</text>
</comment>
<feature type="transmembrane region" description="Helical" evidence="7">
    <location>
        <begin position="34"/>
        <end position="55"/>
    </location>
</feature>
<dbReference type="InterPro" id="IPR051788">
    <property type="entry name" value="MFS_Transporter"/>
</dbReference>
<protein>
    <submittedName>
        <fullName evidence="9">MFS transporter</fullName>
    </submittedName>
</protein>
<dbReference type="SUPFAM" id="SSF103473">
    <property type="entry name" value="MFS general substrate transporter"/>
    <property type="match status" value="1"/>
</dbReference>
<feature type="transmembrane region" description="Helical" evidence="7">
    <location>
        <begin position="131"/>
        <end position="151"/>
    </location>
</feature>
<feature type="transmembrane region" description="Helical" evidence="7">
    <location>
        <begin position="157"/>
        <end position="178"/>
    </location>
</feature>
<comment type="subcellular location">
    <subcellularLocation>
        <location evidence="1">Cell membrane</location>
        <topology evidence="1">Multi-pass membrane protein</topology>
    </subcellularLocation>
</comment>
<evidence type="ECO:0000256" key="6">
    <source>
        <dbReference type="ARBA" id="ARBA00023136"/>
    </source>
</evidence>
<feature type="transmembrane region" description="Helical" evidence="7">
    <location>
        <begin position="241"/>
        <end position="261"/>
    </location>
</feature>
<dbReference type="RefSeq" id="WP_289546084.1">
    <property type="nucleotide sequence ID" value="NZ_JAUDDZ010000023.1"/>
</dbReference>